<dbReference type="AlphaFoldDB" id="A0A840W9D8"/>
<dbReference type="Proteomes" id="UP000586947">
    <property type="component" value="Unassembled WGS sequence"/>
</dbReference>
<evidence type="ECO:0008006" key="3">
    <source>
        <dbReference type="Google" id="ProtNLM"/>
    </source>
</evidence>
<dbReference type="RefSeq" id="WP_184186617.1">
    <property type="nucleotide sequence ID" value="NZ_BMNF01000004.1"/>
</dbReference>
<proteinExistence type="predicted"/>
<organism evidence="1 2">
    <name type="scientific">Micromonospora parathelypteridis</name>
    <dbReference type="NCBI Taxonomy" id="1839617"/>
    <lineage>
        <taxon>Bacteria</taxon>
        <taxon>Bacillati</taxon>
        <taxon>Actinomycetota</taxon>
        <taxon>Actinomycetes</taxon>
        <taxon>Micromonosporales</taxon>
        <taxon>Micromonosporaceae</taxon>
        <taxon>Micromonospora</taxon>
    </lineage>
</organism>
<name>A0A840W9D8_9ACTN</name>
<gene>
    <name evidence="1" type="ORF">HNR20_005845</name>
</gene>
<dbReference type="SUPFAM" id="SSF56112">
    <property type="entry name" value="Protein kinase-like (PK-like)"/>
    <property type="match status" value="1"/>
</dbReference>
<comment type="caution">
    <text evidence="1">The sequence shown here is derived from an EMBL/GenBank/DDBJ whole genome shotgun (WGS) entry which is preliminary data.</text>
</comment>
<dbReference type="EMBL" id="JACHDP010000001">
    <property type="protein sequence ID" value="MBB5481340.1"/>
    <property type="molecule type" value="Genomic_DNA"/>
</dbReference>
<keyword evidence="2" id="KW-1185">Reference proteome</keyword>
<protein>
    <recommendedName>
        <fullName evidence="3">Aminoglycoside phosphotransferase</fullName>
    </recommendedName>
</protein>
<reference evidence="1 2" key="1">
    <citation type="submission" date="2020-08" db="EMBL/GenBank/DDBJ databases">
        <title>Sequencing the genomes of 1000 actinobacteria strains.</title>
        <authorList>
            <person name="Klenk H.-P."/>
        </authorList>
    </citation>
    <scope>NUCLEOTIDE SEQUENCE [LARGE SCALE GENOMIC DNA]</scope>
    <source>
        <strain evidence="1 2">DSM 103125</strain>
    </source>
</reference>
<evidence type="ECO:0000313" key="2">
    <source>
        <dbReference type="Proteomes" id="UP000586947"/>
    </source>
</evidence>
<accession>A0A840W9D8</accession>
<sequence>MTVATIAPAGRDFGTELLRTTVRPLPVGGYRWRRSVGTLAPTPFVPAVDDVLAALPAPGPVRWVAGVPDGDARTYQVRGDHAVAGRLLREGPDEALAPVLHGLGKALRHLHDQPVPAGVGAHRPRGFTRLTTWLDGRSPQPRTAYAESLLLPRLGVDALRRIRVYTERIATAPAVLCHGAPGLGSLVPAEADPTEADALIGEDLCAAPWEYDLGWVLGELVELQWYRGGDRPAWQRLITALLDGYGRDLGDRWQEWVAFRVLLHIHDYTAYVGWESDVFARYTGFARYLLSS</sequence>
<dbReference type="InterPro" id="IPR011009">
    <property type="entry name" value="Kinase-like_dom_sf"/>
</dbReference>
<evidence type="ECO:0000313" key="1">
    <source>
        <dbReference type="EMBL" id="MBB5481340.1"/>
    </source>
</evidence>